<reference evidence="1 2" key="2">
    <citation type="journal article" date="2017" name="Nature">
        <title>The Apostasia genome and the evolution of orchids.</title>
        <authorList>
            <person name="Zhang G.Q."/>
            <person name="Liu K.W."/>
            <person name="Li Z."/>
            <person name="Lohaus R."/>
            <person name="Hsiao Y.Y."/>
            <person name="Niu S.C."/>
            <person name="Wang J.Y."/>
            <person name="Lin Y.C."/>
            <person name="Xu Q."/>
            <person name="Chen L.J."/>
            <person name="Yoshida K."/>
            <person name="Fujiwara S."/>
            <person name="Wang Z.W."/>
            <person name="Zhang Y.Q."/>
            <person name="Mitsuda N."/>
            <person name="Wang M."/>
            <person name="Liu G.H."/>
            <person name="Pecoraro L."/>
            <person name="Huang H.X."/>
            <person name="Xiao X.J."/>
            <person name="Lin M."/>
            <person name="Wu X.Y."/>
            <person name="Wu W.L."/>
            <person name="Chen Y.Y."/>
            <person name="Chang S.B."/>
            <person name="Sakamoto S."/>
            <person name="Ohme-Takagi M."/>
            <person name="Yagi M."/>
            <person name="Zeng S.J."/>
            <person name="Shen C.Y."/>
            <person name="Yeh C.M."/>
            <person name="Luo Y.B."/>
            <person name="Tsai W.C."/>
            <person name="Van de Peer Y."/>
            <person name="Liu Z.J."/>
        </authorList>
    </citation>
    <scope>NUCLEOTIDE SEQUENCE [LARGE SCALE GENOMIC DNA]</scope>
    <source>
        <tissue evidence="1">The whole plant</tissue>
    </source>
</reference>
<dbReference type="Proteomes" id="UP000233837">
    <property type="component" value="Unassembled WGS sequence"/>
</dbReference>
<gene>
    <name evidence="1" type="ORF">MA16_Dca017546</name>
</gene>
<sequence length="70" mass="7853">MESSFKLVFRLGIRKVVGLHCLTSLDEAITLTKLIEDKLNDNAYTGYSVLPPHPCQSCHTQIHLQFLPGN</sequence>
<dbReference type="EMBL" id="KZ503017">
    <property type="protein sequence ID" value="PKU69659.1"/>
    <property type="molecule type" value="Genomic_DNA"/>
</dbReference>
<protein>
    <submittedName>
        <fullName evidence="1">Uncharacterized protein</fullName>
    </submittedName>
</protein>
<proteinExistence type="predicted"/>
<reference evidence="1 2" key="1">
    <citation type="journal article" date="2016" name="Sci. Rep.">
        <title>The Dendrobium catenatum Lindl. genome sequence provides insights into polysaccharide synthase, floral development and adaptive evolution.</title>
        <authorList>
            <person name="Zhang G.Q."/>
            <person name="Xu Q."/>
            <person name="Bian C."/>
            <person name="Tsai W.C."/>
            <person name="Yeh C.M."/>
            <person name="Liu K.W."/>
            <person name="Yoshida K."/>
            <person name="Zhang L.S."/>
            <person name="Chang S.B."/>
            <person name="Chen F."/>
            <person name="Shi Y."/>
            <person name="Su Y.Y."/>
            <person name="Zhang Y.Q."/>
            <person name="Chen L.J."/>
            <person name="Yin Y."/>
            <person name="Lin M."/>
            <person name="Huang H."/>
            <person name="Deng H."/>
            <person name="Wang Z.W."/>
            <person name="Zhu S.L."/>
            <person name="Zhao X."/>
            <person name="Deng C."/>
            <person name="Niu S.C."/>
            <person name="Huang J."/>
            <person name="Wang M."/>
            <person name="Liu G.H."/>
            <person name="Yang H.J."/>
            <person name="Xiao X.J."/>
            <person name="Hsiao Y.Y."/>
            <person name="Wu W.L."/>
            <person name="Chen Y.Y."/>
            <person name="Mitsuda N."/>
            <person name="Ohme-Takagi M."/>
            <person name="Luo Y.B."/>
            <person name="Van de Peer Y."/>
            <person name="Liu Z.J."/>
        </authorList>
    </citation>
    <scope>NUCLEOTIDE SEQUENCE [LARGE SCALE GENOMIC DNA]</scope>
    <source>
        <tissue evidence="1">The whole plant</tissue>
    </source>
</reference>
<keyword evidence="2" id="KW-1185">Reference proteome</keyword>
<accession>A0A2I0W1W9</accession>
<organism evidence="1 2">
    <name type="scientific">Dendrobium catenatum</name>
    <dbReference type="NCBI Taxonomy" id="906689"/>
    <lineage>
        <taxon>Eukaryota</taxon>
        <taxon>Viridiplantae</taxon>
        <taxon>Streptophyta</taxon>
        <taxon>Embryophyta</taxon>
        <taxon>Tracheophyta</taxon>
        <taxon>Spermatophyta</taxon>
        <taxon>Magnoliopsida</taxon>
        <taxon>Liliopsida</taxon>
        <taxon>Asparagales</taxon>
        <taxon>Orchidaceae</taxon>
        <taxon>Epidendroideae</taxon>
        <taxon>Malaxideae</taxon>
        <taxon>Dendrobiinae</taxon>
        <taxon>Dendrobium</taxon>
    </lineage>
</organism>
<evidence type="ECO:0000313" key="2">
    <source>
        <dbReference type="Proteomes" id="UP000233837"/>
    </source>
</evidence>
<name>A0A2I0W1W9_9ASPA</name>
<evidence type="ECO:0000313" key="1">
    <source>
        <dbReference type="EMBL" id="PKU69659.1"/>
    </source>
</evidence>
<dbReference type="AlphaFoldDB" id="A0A2I0W1W9"/>